<evidence type="ECO:0000313" key="2">
    <source>
        <dbReference type="EMBL" id="MEP0950196.1"/>
    </source>
</evidence>
<evidence type="ECO:0000259" key="1">
    <source>
        <dbReference type="Pfam" id="PF14339"/>
    </source>
</evidence>
<protein>
    <submittedName>
        <fullName evidence="2">DUF4394 domain-containing protein</fullName>
    </submittedName>
</protein>
<accession>A0ABV0KBP8</accession>
<dbReference type="InterPro" id="IPR025507">
    <property type="entry name" value="DUF4394"/>
</dbReference>
<comment type="caution">
    <text evidence="2">The sequence shown here is derived from an EMBL/GenBank/DDBJ whole genome shotgun (WGS) entry which is preliminary data.</text>
</comment>
<feature type="domain" description="DUF4394" evidence="1">
    <location>
        <begin position="218"/>
        <end position="438"/>
    </location>
</feature>
<proteinExistence type="predicted"/>
<evidence type="ECO:0000313" key="3">
    <source>
        <dbReference type="Proteomes" id="UP001482513"/>
    </source>
</evidence>
<sequence length="599" mass="61412">MSPLDAEAPNSETPSAPQPLAFVEANDAGEQPDGAFSVVADLVQPLASISGSLSGDADLFQIFISGEQPFSATTLSAETLLGLPIDNALGIPNSLLEDPQLFLFDGAGKGVYGNDDLFGSAQATLPSKSGLLTPGIYYLAISGFDYDPISTGGEIFPDESLDGVLLPTGSGAGSPLMGFAGEGASGGAYTIALTGAQTVAPTPPPQEFDLLGLTDDNQLVLFSTGNLAQTTSLSVTGLEGTLIGVDVRPANGLLYGLTTTNQLYTLALKGDVAEATLVSTLAQPFEGGAVSGFDFNPVADRLRLVGENDQSFRINVDTGAVIVDGTLAFGPGDANAGANPRVTGAAYTNSFAGTTATQLFDLDAELNTLVLQNPPNDGTLQTVGGLGFDLDSLGGFEIVASSAGDNTAFAVSDATLYALNLESGVATSLGAIGTDDTINFQGLTAAPAIADVEPLPELFDLTGFDGNVAVNVIQQLFREAFFDNVLAFYETDARGQVDGLLPGDAGYEVAVAANLLDGIELMVGNNQSIDVTLNLPGGTYYAPALLIDGSLQNLATVGDAALGQARIKREGNTWLFEDAGDFDFNDLIVTLTPEISAIA</sequence>
<dbReference type="Proteomes" id="UP001482513">
    <property type="component" value="Unassembled WGS sequence"/>
</dbReference>
<gene>
    <name evidence="2" type="ORF">NC992_25210</name>
</gene>
<reference evidence="2 3" key="1">
    <citation type="submission" date="2022-04" db="EMBL/GenBank/DDBJ databases">
        <title>Positive selection, recombination, and allopatry shape intraspecific diversity of widespread and dominant cyanobacteria.</title>
        <authorList>
            <person name="Wei J."/>
            <person name="Shu W."/>
            <person name="Hu C."/>
        </authorList>
    </citation>
    <scope>NUCLEOTIDE SEQUENCE [LARGE SCALE GENOMIC DNA]</scope>
    <source>
        <strain evidence="2 3">DQ-A4</strain>
    </source>
</reference>
<name>A0ABV0KBP8_9CYAN</name>
<dbReference type="Pfam" id="PF14339">
    <property type="entry name" value="DUF4394"/>
    <property type="match status" value="1"/>
</dbReference>
<keyword evidence="3" id="KW-1185">Reference proteome</keyword>
<organism evidence="2 3">
    <name type="scientific">Leptolyngbya subtilissima DQ-A4</name>
    <dbReference type="NCBI Taxonomy" id="2933933"/>
    <lineage>
        <taxon>Bacteria</taxon>
        <taxon>Bacillati</taxon>
        <taxon>Cyanobacteriota</taxon>
        <taxon>Cyanophyceae</taxon>
        <taxon>Leptolyngbyales</taxon>
        <taxon>Leptolyngbyaceae</taxon>
        <taxon>Leptolyngbya group</taxon>
        <taxon>Leptolyngbya</taxon>
    </lineage>
</organism>
<dbReference type="EMBL" id="JAMPKX010000022">
    <property type="protein sequence ID" value="MEP0950196.1"/>
    <property type="molecule type" value="Genomic_DNA"/>
</dbReference>
<dbReference type="RefSeq" id="WP_242021551.1">
    <property type="nucleotide sequence ID" value="NZ_JAMPKX010000022.1"/>
</dbReference>